<proteinExistence type="predicted"/>
<reference evidence="1 2" key="1">
    <citation type="submission" date="2019-04" db="EMBL/GenBank/DDBJ databases">
        <title>High contiguity whole genome sequence and gene annotation resource for two Venturia nashicola isolates.</title>
        <authorList>
            <person name="Prokchorchik M."/>
            <person name="Won K."/>
            <person name="Lee Y."/>
            <person name="Choi E.D."/>
            <person name="Segonzac C."/>
            <person name="Sohn K.H."/>
        </authorList>
    </citation>
    <scope>NUCLEOTIDE SEQUENCE [LARGE SCALE GENOMIC DNA]</scope>
    <source>
        <strain evidence="1 2">PRI2</strain>
    </source>
</reference>
<dbReference type="Proteomes" id="UP000298493">
    <property type="component" value="Unassembled WGS sequence"/>
</dbReference>
<gene>
    <name evidence="1" type="ORF">E6O75_ATG08573</name>
</gene>
<keyword evidence="2" id="KW-1185">Reference proteome</keyword>
<name>A0A4Z1P537_9PEZI</name>
<dbReference type="AlphaFoldDB" id="A0A4Z1P537"/>
<sequence length="220" mass="24839">MGWTVDTTAVLMQPAWEEILSPPDIRHRLALRCCGTVAQLTETRERRISPLVVQLLNVHASLHPTDIQIIYHGCQPCFPHFSIRTAPRNVIPCLSITGHLMLEALMKDQASASTFAWDVNIETSSLCSSCFRVSTPMLRMLVRISFLFHLLLCMEMAPLKKIVQARAAGPDLLRMMGSIVQTPFSANSYLQILPLPRIQGWSYNRSNSANFNMVEYRLGR</sequence>
<dbReference type="EMBL" id="SNSC02000021">
    <property type="protein sequence ID" value="TID15320.1"/>
    <property type="molecule type" value="Genomic_DNA"/>
</dbReference>
<organism evidence="1 2">
    <name type="scientific">Venturia nashicola</name>
    <dbReference type="NCBI Taxonomy" id="86259"/>
    <lineage>
        <taxon>Eukaryota</taxon>
        <taxon>Fungi</taxon>
        <taxon>Dikarya</taxon>
        <taxon>Ascomycota</taxon>
        <taxon>Pezizomycotina</taxon>
        <taxon>Dothideomycetes</taxon>
        <taxon>Pleosporomycetidae</taxon>
        <taxon>Venturiales</taxon>
        <taxon>Venturiaceae</taxon>
        <taxon>Venturia</taxon>
    </lineage>
</organism>
<evidence type="ECO:0000313" key="1">
    <source>
        <dbReference type="EMBL" id="TID15320.1"/>
    </source>
</evidence>
<comment type="caution">
    <text evidence="1">The sequence shown here is derived from an EMBL/GenBank/DDBJ whole genome shotgun (WGS) entry which is preliminary data.</text>
</comment>
<evidence type="ECO:0000313" key="2">
    <source>
        <dbReference type="Proteomes" id="UP000298493"/>
    </source>
</evidence>
<accession>A0A4Z1P537</accession>
<protein>
    <submittedName>
        <fullName evidence="1">Uncharacterized protein</fullName>
    </submittedName>
</protein>